<feature type="region of interest" description="Disordered" evidence="1">
    <location>
        <begin position="129"/>
        <end position="152"/>
    </location>
</feature>
<protein>
    <submittedName>
        <fullName evidence="2">Uncharacterized protein</fullName>
    </submittedName>
</protein>
<accession>A0A162IGY1</accession>
<name>A0A162IGY1_9HYPO</name>
<dbReference type="AlphaFoldDB" id="A0A162IGY1"/>
<feature type="region of interest" description="Disordered" evidence="1">
    <location>
        <begin position="595"/>
        <end position="719"/>
    </location>
</feature>
<reference evidence="2 3" key="1">
    <citation type="journal article" date="2016" name="Genome Biol. Evol.">
        <title>Divergent and convergent evolution of fungal pathogenicity.</title>
        <authorList>
            <person name="Shang Y."/>
            <person name="Xiao G."/>
            <person name="Zheng P."/>
            <person name="Cen K."/>
            <person name="Zhan S."/>
            <person name="Wang C."/>
        </authorList>
    </citation>
    <scope>NUCLEOTIDE SEQUENCE [LARGE SCALE GENOMIC DNA]</scope>
    <source>
        <strain evidence="2 3">RCEF 264</strain>
    </source>
</reference>
<evidence type="ECO:0000313" key="3">
    <source>
        <dbReference type="Proteomes" id="UP000076874"/>
    </source>
</evidence>
<dbReference type="Proteomes" id="UP000076874">
    <property type="component" value="Unassembled WGS sequence"/>
</dbReference>
<proteinExistence type="predicted"/>
<evidence type="ECO:0000256" key="1">
    <source>
        <dbReference type="SAM" id="MobiDB-lite"/>
    </source>
</evidence>
<feature type="compositionally biased region" description="Basic and acidic residues" evidence="1">
    <location>
        <begin position="136"/>
        <end position="152"/>
    </location>
</feature>
<gene>
    <name evidence="2" type="ORF">SPI_07386</name>
</gene>
<keyword evidence="3" id="KW-1185">Reference proteome</keyword>
<dbReference type="EMBL" id="AZHD01000015">
    <property type="protein sequence ID" value="OAA57005.1"/>
    <property type="molecule type" value="Genomic_DNA"/>
</dbReference>
<feature type="region of interest" description="Disordered" evidence="1">
    <location>
        <begin position="743"/>
        <end position="774"/>
    </location>
</feature>
<organism evidence="2 3">
    <name type="scientific">Niveomyces insectorum RCEF 264</name>
    <dbReference type="NCBI Taxonomy" id="1081102"/>
    <lineage>
        <taxon>Eukaryota</taxon>
        <taxon>Fungi</taxon>
        <taxon>Dikarya</taxon>
        <taxon>Ascomycota</taxon>
        <taxon>Pezizomycotina</taxon>
        <taxon>Sordariomycetes</taxon>
        <taxon>Hypocreomycetidae</taxon>
        <taxon>Hypocreales</taxon>
        <taxon>Cordycipitaceae</taxon>
        <taxon>Niveomyces</taxon>
    </lineage>
</organism>
<sequence length="801" mass="92492">MQHPKETVSLEEQRRRRAQRAVTDIYFRLRNLARLGRAGQWILHHEDLYHPQLDTRPHSRNHDKEVRLYTLYPPDRSGLLSRPPLLRRDYGLVWDGREPAPDFQDPTFWERKRKELKEKMEDVKAGRVQPGFTPEEEQRLESLERKRSEEQRQTKLAGAISDVYGRLRELMELGRAGQWILHHEDLYHPELDTRPHSRSLDEEVPIRSVITSTGIPYMDLVWAGKGPVPDFEDASFWEGKCKELKDKVDQVKAGFVQPHFSPDEEQKLESLKEQDGHFLFKVSKEKKRKAADAKHRILGYLLRLAGLGLPGQWVLHNEEFYNPAIDTRRPETRKGEKSVVIRDSTYYTGVTRCEWVWNTGALIDRELIWAGKGPQPDFADDDYWIDKAEDLLGKIDQVEKGLVEPRFTAEERQVLESMEKEDGHFYAELARERRENPPVEEEEQTPESYAAWRNLINAKCLVWNHLSFLWDSEEYGLAGKWVVYKYDLYNPEHDIRRRHRNQDEDDPRTHVLLGGPTQLHYYGDKRLPEFDDIAYWEARITELENIKDEIRKGHVKHGFTEGQLRTIALIEREIWDALQKESDDDEERPTGVEAWLNSTDTAEARLPAPPRSRTPSIVFSDGVGRGFSDATRSVGSEPGQVPNPEETRKRKRSTNHGDEELLPPAHTSKRCRTQPQPGPTPTMPAPSHTSRHRPPTALQNHRPRRTAPPAVLASGPPNAKMADQLVGGRRTRQSTRGIVRGENAQTHARRQTAKGSRTGRQTKRGVGSAASTALETRRRSARIAALPRRDYTWRGLCQTVL</sequence>
<comment type="caution">
    <text evidence="2">The sequence shown here is derived from an EMBL/GenBank/DDBJ whole genome shotgun (WGS) entry which is preliminary data.</text>
</comment>
<evidence type="ECO:0000313" key="2">
    <source>
        <dbReference type="EMBL" id="OAA57005.1"/>
    </source>
</evidence>